<name>A0ABR3EHN7_9AGAR</name>
<dbReference type="PROSITE" id="PS50118">
    <property type="entry name" value="HMG_BOX_2"/>
    <property type="match status" value="1"/>
</dbReference>
<feature type="domain" description="HMG box" evidence="3">
    <location>
        <begin position="1"/>
        <end position="50"/>
    </location>
</feature>
<gene>
    <name evidence="4" type="ORF">V5O48_019698</name>
</gene>
<dbReference type="EMBL" id="JBAHYK010005961">
    <property type="protein sequence ID" value="KAL0562389.1"/>
    <property type="molecule type" value="Genomic_DNA"/>
</dbReference>
<evidence type="ECO:0000259" key="3">
    <source>
        <dbReference type="PROSITE" id="PS50118"/>
    </source>
</evidence>
<organism evidence="4 5">
    <name type="scientific">Marasmius crinis-equi</name>
    <dbReference type="NCBI Taxonomy" id="585013"/>
    <lineage>
        <taxon>Eukaryota</taxon>
        <taxon>Fungi</taxon>
        <taxon>Dikarya</taxon>
        <taxon>Basidiomycota</taxon>
        <taxon>Agaricomycotina</taxon>
        <taxon>Agaricomycetes</taxon>
        <taxon>Agaricomycetidae</taxon>
        <taxon>Agaricales</taxon>
        <taxon>Marasmiineae</taxon>
        <taxon>Marasmiaceae</taxon>
        <taxon>Marasmius</taxon>
    </lineage>
</organism>
<dbReference type="InterPro" id="IPR036910">
    <property type="entry name" value="HMG_box_dom_sf"/>
</dbReference>
<dbReference type="Gene3D" id="1.10.30.10">
    <property type="entry name" value="High mobility group box domain"/>
    <property type="match status" value="1"/>
</dbReference>
<protein>
    <recommendedName>
        <fullName evidence="3">HMG box domain-containing protein</fullName>
    </recommendedName>
</protein>
<feature type="compositionally biased region" description="Basic residues" evidence="2">
    <location>
        <begin position="63"/>
        <end position="85"/>
    </location>
</feature>
<evidence type="ECO:0000313" key="5">
    <source>
        <dbReference type="Proteomes" id="UP001465976"/>
    </source>
</evidence>
<evidence type="ECO:0000256" key="1">
    <source>
        <dbReference type="PROSITE-ProRule" id="PRU00267"/>
    </source>
</evidence>
<keyword evidence="1" id="KW-0238">DNA-binding</keyword>
<comment type="caution">
    <text evidence="4">The sequence shown here is derived from an EMBL/GenBank/DDBJ whole genome shotgun (WGS) entry which is preliminary data.</text>
</comment>
<feature type="non-terminal residue" evidence="4">
    <location>
        <position position="1"/>
    </location>
</feature>
<feature type="non-terminal residue" evidence="4">
    <location>
        <position position="125"/>
    </location>
</feature>
<evidence type="ECO:0000256" key="2">
    <source>
        <dbReference type="SAM" id="MobiDB-lite"/>
    </source>
</evidence>
<dbReference type="InterPro" id="IPR009071">
    <property type="entry name" value="HMG_box_dom"/>
</dbReference>
<accession>A0ABR3EHN7</accession>
<evidence type="ECO:0000313" key="4">
    <source>
        <dbReference type="EMBL" id="KAL0562389.1"/>
    </source>
</evidence>
<proteinExistence type="predicted"/>
<reference evidence="4 5" key="1">
    <citation type="submission" date="2024-02" db="EMBL/GenBank/DDBJ databases">
        <title>A draft genome for the cacao thread blight pathogen Marasmius crinis-equi.</title>
        <authorList>
            <person name="Cohen S.P."/>
            <person name="Baruah I.K."/>
            <person name="Amoako-Attah I."/>
            <person name="Bukari Y."/>
            <person name="Meinhardt L.W."/>
            <person name="Bailey B.A."/>
        </authorList>
    </citation>
    <scope>NUCLEOTIDE SEQUENCE [LARGE SCALE GENOMIC DNA]</scope>
    <source>
        <strain evidence="4 5">GH-76</strain>
    </source>
</reference>
<keyword evidence="5" id="KW-1185">Reference proteome</keyword>
<feature type="DNA-binding region" description="HMG box" evidence="1">
    <location>
        <begin position="1"/>
        <end position="50"/>
    </location>
</feature>
<dbReference type="SUPFAM" id="SSF47095">
    <property type="entry name" value="HMG-box"/>
    <property type="match status" value="1"/>
</dbReference>
<feature type="compositionally biased region" description="Basic and acidic residues" evidence="2">
    <location>
        <begin position="86"/>
        <end position="104"/>
    </location>
</feature>
<feature type="region of interest" description="Disordered" evidence="2">
    <location>
        <begin position="48"/>
        <end position="108"/>
    </location>
</feature>
<sequence>ASAPCNGNSRTISAMAGISWNNLPVDEKKLWAELAKAARAEHARRYPGYKLTVARPHTEKERRQKKRKQVKQKDRRRRKDQRKQKDRVEQEDRDLDVSLSRDYDPQAQEVMHLVHGVEDSSSPNY</sequence>
<dbReference type="Proteomes" id="UP001465976">
    <property type="component" value="Unassembled WGS sequence"/>
</dbReference>
<keyword evidence="1" id="KW-0539">Nucleus</keyword>
<dbReference type="Pfam" id="PF00505">
    <property type="entry name" value="HMG_box"/>
    <property type="match status" value="1"/>
</dbReference>